<dbReference type="InterPro" id="IPR005546">
    <property type="entry name" value="Autotransporte_beta"/>
</dbReference>
<sequence>MNKIYRIIWNSALGQWVVTSELSRGKTKTKTNKRIAGLALASLLSTVAQPAIAWSGAASCDEFNVCTLDNQVWDYEKFNNGAGALTIDDGGHYTVNGPTSIKTAGTDRPEVTSISIKDAYDNGWATGVGAASGIDPETLNGSLDFKASEKEIVTLTNEAGVTTNISISPGASLLNSNGINDVISSVPMPGPATFFYDAGFVKVTNGIANLKVEAELLNPVSRNTTMALADGTGASEAKVVWQSSNSYRPMNVTNIFPDSSDPVIGSKGLSHTTYLGEFTAYDGSTKTVTDFDSYKVYLDWLADEVRAGRLTSQPVYDKELSRAYKTTKYVYDYTISSSGGGIAPELSTGRLGEALLKGQGANATVEIAKDAVLTQLNGTSMSGVMSFGINSTSPGSQSEYGMVVVTDSALGINNGIIRSLYSGAITAILVNKKATFINNNLIELGSEAEADNTPRQAIVVWKDGLFKNVGTINSYSSSKNMNSYSPLINVRGGGRFENTGVINFAAYENNTSDSNYDSFRGLGFNDADSSFLNDVDGVINVGINPTDGSFVGIGNGSDAVLFSTAVKNNVASENKGTVNVGQKAQGTSVFRGNAGGGYINFTNSGTINLDGNRDSAGKEAANVLANVGISRSGNPAGYVADMFHTGTINVRGYGNIALKTTGYGKISSSGTINVYGNDTSQGFVNYGAWSEGKSTLISFTGGNINLLGDNTVGVYASDSGTISLSGDSAVNFSNGTHQIGYYIYGAGSSIINTSTGNQDVSTAESTLMRIAGGASLSGVGGATMTASGEGSAIIVGTDAGTTVSAGGLTLNVSGLNATGVKIEGGALGTIDNSTVINLSGQGAIAAIADGQGHKLDGSNNGAIDSTTRLVAAANLTSSLNGVTGYIARNQASLVNSGNIEFTGDNVTGIRVAEGAVGSNSGNITLNGAGSVGLVASANTEQTTLSSTGNLILNGSWNGSDDATRTVGVLAEGAKVAVTVGDGINAASVNMNGSGSVGVRASGGSTVTLKDKVEVNFDTNQSDQVAFWVSGSGSNIITEAGGELTQVNGDGATLFYVTDGGSFAGDLNLALSGKVDSDKITSGVRVSGVGSEAILGATSQITVGTNATGVLAENAGKAVIALGAVFNVTGSNAVVGKSTGSGSIVENNASVSSGDGSSDSIAFLAQHGGTVNNQGTIDLSKGSHHTAIDVNNGNVTNTGNISANGTAIHIKGEKSSISNSGTITAVDGKAAIHVDAGAGLDLSAVSGTGTIVAKGTADGILLDTGAVSLNVANTVIDMSDATSSGIGIHNIAGISGIKLDNTQIMVGGSGIGIKTGASLAKTNSGTIDVTDGTGILYLNEDNSAVAADLDFSDSAALTVNVSGSGIGVKATLDGKNRTVNTGASVNILNTTGGSAIDVEGAKSVTNSGNLISNSTVADGNVLNVHDAETINNSGTIKASSADIAAIAMSNTGNKTFTNTGDITGFLDFATGDNLINLAGGTLTGNIKANGGANTVTASGGSVQTGNIELSGDKVQTVNVTDASTVGDVILVGKAAHQVSLSGESKAGNVTLGDGNNTLSMDNARVSDVVMGDGGNTLTATAGTLGDITLGEGNNQINLNGASTAGTLSLGRGDNQVSIDGSTIGTLTATDGNNTLTLNDAILSAITLGDGANSLSLTGNTTGTTTTLGDGNNTLSLSDSATLNGALSVGKGKNSLTLADSAHIVSFIGANDGEHHVTVKGAATFGTLNAGIGGADDSLTFDGANYTLANASVIQHFDQINLVNGASFTTSQQIQMGDTNTTTGKIAIDDTSSLVFNPTAAYTLNHALLGTGLVDVQSGTTFDFANTSGNQFAGTVQMNSTDFALSGFNTSALTNAILAVMANNTTTVGEGNQIIGGLALKGGTMDFGSRIPHNTVSKATITADTLDVSQTGQIKIARNQVENSKVTGPDPQRGLLDQQSKTLMQLVSATTVVGEAGNIAITDEAGNVITNVSTTSVMQGTDHAANAHYDYRLTTKDNDGLANGLYVSYGLSQLDLLARGANQLLINTGLSNEKVLSAKVTGSGDLGIKAGNGADALTLSNLDNSYTGVTDLQTGTLIVGTDNALGNTSQLNLAANTTANLNGKSQTIGALSGTANSTLNLNGGHLTLTNGGNSSGALTGSGNVTVAGGTLTVNNANDSLSATTTIEASAEALLKDVLALGSGNIIVEGDASLDNTTGTLANNLSGRGQLNSQNGSDILLSGDNSQFGGTLAIDGTSRLTVNDNQHLGNTSAVQNAGEFIVDNTEAVTLAAMVSGVGELVKSGSGTLTLSGDNTYRGNTQIKDGIVAISKDTHLGASSNQVVLDGGKLQITADMTSDRDVTLAQAGSVIVDGDKTVTMNGWNDQGNAANSFTKEGAGKLVWTGDNSANTAQLNVADGTLQVENLNNLASAEGVIDLAASGTLSILKSVAADLDFTRQLTGSGSMTVDLGDKDRTLSLNATSNGGSFTGQVVMNNGYFALDNAASATMADATLVLGGHRSTGKVGSLRLNGNNTLGNLVMNGGHLEVGYSSTDKRPTGHLAVNNLDVSGGGELVVTTPELLPNLLPPTGTSLFDQDDYVYDQIVAADKVNGAGSQLGLTDSAGNTLTDDIVIALNQGATAVGNAHYNYLAVVKDDGIHIGYGLRQIDAFAGQSVMLDNSTAVDNSLGAKLTGEGGFTVNATGTVRIGNAASNYTGATDVNSGKVVLITDNGFGQTSALNLQSGTGIDLNGNSQTVGSLNAMSNSLIDINGGQLTVSQGGQMDGSFTGQGLLSLKDGVLNLTENSGLFTGATTIDSGATARLTKPQGLGQGIITNEGLLHLDGAKGTLLNGLKGSGKVQLSGDANMTLGGDNRDYAGNFTTESGSTLGVYSDSHLGTAEVNNEGTLVLGTLKDDAIWTLNNSISGSGKIIKRDGGTVQIDGNQVSASLTEIEDGLLVVGSKATSEVSRETPASLTSDVSIKKNGALGGYGSVIGNVVNQGTLLVGSMVNRGAQAQGTFTINGNYIGDNGTVVFNTDLDGDKATTDRLVITGDTAGKSDVVVRSARGAGVQTANGIKLIEVGGSSNGQFTLNGRAVAGAYEYFLYKGGIATPDDGHWYLRSELDGKKSIRRPEAAGYMANMAAAGQLFSLRLSDRDGRAEDSSMWLRQVGSRTKHRDSSGQLKTATNSYVVQGGGEVLSTQFANDDRLGLGVMMAYGKADSKVRSDLISAQAKSSIDGYSTGLYATWYQDAATLNGAYVDSWVQYSWLNAEVNGDEAASERYDMDGFSASLEAGYRLPVYQSANGEVFITPQAQVNWNGIKADDHREAGGSLISSSGEDNVQTRLGVKISRDGVSDKDKGTDKLFTVYAEANWLYNSQQAGAVLDGVEVKQQSGSRNVGELKLGTEGQVNKHLNLWTNVGQQVGGNGYSDTSVTVGVKYRF</sequence>
<accession>A0AAJ4W872</accession>
<dbReference type="Pfam" id="PF18883">
    <property type="entry name" value="AC_1"/>
    <property type="match status" value="1"/>
</dbReference>
<evidence type="ECO:0000313" key="4">
    <source>
        <dbReference type="EMBL" id="SFC11522.1"/>
    </source>
</evidence>
<dbReference type="InterPro" id="IPR024973">
    <property type="entry name" value="ESPR"/>
</dbReference>
<dbReference type="InterPro" id="IPR011050">
    <property type="entry name" value="Pectin_lyase_fold/virulence"/>
</dbReference>
<dbReference type="PROSITE" id="PS51208">
    <property type="entry name" value="AUTOTRANSPORTER"/>
    <property type="match status" value="1"/>
</dbReference>
<dbReference type="Pfam" id="PF12951">
    <property type="entry name" value="PATR"/>
    <property type="match status" value="4"/>
</dbReference>
<dbReference type="NCBIfam" id="TIGR01414">
    <property type="entry name" value="autotrans_barl"/>
    <property type="match status" value="1"/>
</dbReference>
<dbReference type="SMART" id="SM00869">
    <property type="entry name" value="Autotransporter"/>
    <property type="match status" value="1"/>
</dbReference>
<gene>
    <name evidence="4" type="ORF">SAMN02745723_101429</name>
</gene>
<dbReference type="InterPro" id="IPR013425">
    <property type="entry name" value="Autotrns_rpt"/>
</dbReference>
<dbReference type="Pfam" id="PF13018">
    <property type="entry name" value="ESPR"/>
    <property type="match status" value="1"/>
</dbReference>
<dbReference type="GO" id="GO:0019867">
    <property type="term" value="C:outer membrane"/>
    <property type="evidence" value="ECO:0007669"/>
    <property type="project" value="InterPro"/>
</dbReference>
<reference evidence="4 5" key="1">
    <citation type="submission" date="2016-10" db="EMBL/GenBank/DDBJ databases">
        <authorList>
            <person name="Varghese N."/>
            <person name="Submissions S."/>
        </authorList>
    </citation>
    <scope>NUCLEOTIDE SEQUENCE [LARGE SCALE GENOMIC DNA]</scope>
    <source>
        <strain evidence="4 5">DSM 5563</strain>
    </source>
</reference>
<dbReference type="Gene3D" id="2.40.128.130">
    <property type="entry name" value="Autotransporter beta-domain"/>
    <property type="match status" value="1"/>
</dbReference>
<protein>
    <submittedName>
        <fullName evidence="4">Autotransporter family porin</fullName>
    </submittedName>
</protein>
<proteinExistence type="predicted"/>
<organism evidence="4 5">
    <name type="scientific">Pragia fontium DSM 5563 = ATCC 49100</name>
    <dbReference type="NCBI Taxonomy" id="1122977"/>
    <lineage>
        <taxon>Bacteria</taxon>
        <taxon>Pseudomonadati</taxon>
        <taxon>Pseudomonadota</taxon>
        <taxon>Gammaproteobacteria</taxon>
        <taxon>Enterobacterales</taxon>
        <taxon>Budviciaceae</taxon>
        <taxon>Pragia</taxon>
    </lineage>
</organism>
<dbReference type="InterPro" id="IPR012332">
    <property type="entry name" value="Autotransporter_pectin_lyase_C"/>
</dbReference>
<dbReference type="Proteomes" id="UP000226420">
    <property type="component" value="Unassembled WGS sequence"/>
</dbReference>
<feature type="domain" description="Autotransporter" evidence="3">
    <location>
        <begin position="3132"/>
        <end position="3416"/>
    </location>
</feature>
<evidence type="ECO:0000256" key="1">
    <source>
        <dbReference type="ARBA" id="ARBA00022729"/>
    </source>
</evidence>
<keyword evidence="1" id="KW-0732">Signal</keyword>
<dbReference type="EMBL" id="FOLW01000001">
    <property type="protein sequence ID" value="SFC11522.1"/>
    <property type="molecule type" value="Genomic_DNA"/>
</dbReference>
<evidence type="ECO:0000313" key="5">
    <source>
        <dbReference type="Proteomes" id="UP000226420"/>
    </source>
</evidence>
<dbReference type="SUPFAM" id="SSF103515">
    <property type="entry name" value="Autotransporter"/>
    <property type="match status" value="1"/>
</dbReference>
<dbReference type="InterPro" id="IPR006315">
    <property type="entry name" value="OM_autotransptr_brl_dom"/>
</dbReference>
<dbReference type="Gene3D" id="2.160.20.20">
    <property type="match status" value="2"/>
</dbReference>
<dbReference type="RefSeq" id="WP_074820366.1">
    <property type="nucleotide sequence ID" value="NZ_FOLW01000001.1"/>
</dbReference>
<dbReference type="InterPro" id="IPR036709">
    <property type="entry name" value="Autotransporte_beta_dom_sf"/>
</dbReference>
<dbReference type="NCBIfam" id="TIGR02601">
    <property type="entry name" value="autotrns_rpt"/>
    <property type="match status" value="1"/>
</dbReference>
<dbReference type="SUPFAM" id="SSF51126">
    <property type="entry name" value="Pectin lyase-like"/>
    <property type="match status" value="3"/>
</dbReference>
<name>A0AAJ4W872_9GAMM</name>
<dbReference type="PANTHER" id="PTHR12338:SF5">
    <property type="entry name" value="ANTIGEN 43-RELATED"/>
    <property type="match status" value="1"/>
</dbReference>
<dbReference type="InterPro" id="IPR050909">
    <property type="entry name" value="Bact_Autotransporter_VF"/>
</dbReference>
<keyword evidence="2" id="KW-0843">Virulence</keyword>
<dbReference type="PANTHER" id="PTHR12338">
    <property type="entry name" value="AUTOTRANSPORTER"/>
    <property type="match status" value="1"/>
</dbReference>
<evidence type="ECO:0000259" key="3">
    <source>
        <dbReference type="PROSITE" id="PS51208"/>
    </source>
</evidence>
<evidence type="ECO:0000256" key="2">
    <source>
        <dbReference type="ARBA" id="ARBA00023026"/>
    </source>
</evidence>
<dbReference type="CDD" id="cd01344">
    <property type="entry name" value="PL2_Passenger_AT"/>
    <property type="match status" value="1"/>
</dbReference>
<comment type="caution">
    <text evidence="4">The sequence shown here is derived from an EMBL/GenBank/DDBJ whole genome shotgun (WGS) entry which is preliminary data.</text>
</comment>
<dbReference type="InterPro" id="IPR043990">
    <property type="entry name" value="AC_1"/>
</dbReference>